<feature type="chain" id="PRO_5014973293" evidence="2">
    <location>
        <begin position="33"/>
        <end position="202"/>
    </location>
</feature>
<feature type="transmembrane region" description="Helical" evidence="1">
    <location>
        <begin position="155"/>
        <end position="177"/>
    </location>
</feature>
<keyword evidence="1" id="KW-0472">Membrane</keyword>
<accession>A0A2M3ZRP9</accession>
<proteinExistence type="predicted"/>
<sequence length="202" mass="21656">MSVRRRSATLLRLVLQLLLLLLLRCLHPLANSVSGHENALALLQEYKRKQKECKATLAMLRLVDFVFISPPADSRCICTCDIGNPNVTNEAYQRQPLIGEYLARAIVAILCVAAQAVGGVSVSASGLGPGCCSHSYYLANGLHQSVNCFCVRSDLSSLIVVCNIIVTTLISLLSLLAPSGFPDCKPHALDSSRYGPTVVAAC</sequence>
<protein>
    <submittedName>
        <fullName evidence="3">Putative secreted peptide</fullName>
    </submittedName>
</protein>
<dbReference type="EMBL" id="GGFM01010506">
    <property type="protein sequence ID" value="MBW31257.1"/>
    <property type="molecule type" value="Transcribed_RNA"/>
</dbReference>
<feature type="signal peptide" evidence="2">
    <location>
        <begin position="1"/>
        <end position="32"/>
    </location>
</feature>
<organism evidence="3">
    <name type="scientific">Anopheles braziliensis</name>
    <dbReference type="NCBI Taxonomy" id="58242"/>
    <lineage>
        <taxon>Eukaryota</taxon>
        <taxon>Metazoa</taxon>
        <taxon>Ecdysozoa</taxon>
        <taxon>Arthropoda</taxon>
        <taxon>Hexapoda</taxon>
        <taxon>Insecta</taxon>
        <taxon>Pterygota</taxon>
        <taxon>Neoptera</taxon>
        <taxon>Endopterygota</taxon>
        <taxon>Diptera</taxon>
        <taxon>Nematocera</taxon>
        <taxon>Culicoidea</taxon>
        <taxon>Culicidae</taxon>
        <taxon>Anophelinae</taxon>
        <taxon>Anopheles</taxon>
    </lineage>
</organism>
<evidence type="ECO:0000256" key="1">
    <source>
        <dbReference type="SAM" id="Phobius"/>
    </source>
</evidence>
<keyword evidence="2" id="KW-0732">Signal</keyword>
<evidence type="ECO:0000256" key="2">
    <source>
        <dbReference type="SAM" id="SignalP"/>
    </source>
</evidence>
<name>A0A2M3ZRP9_9DIPT</name>
<keyword evidence="1" id="KW-0812">Transmembrane</keyword>
<evidence type="ECO:0000313" key="3">
    <source>
        <dbReference type="EMBL" id="MBW31257.1"/>
    </source>
</evidence>
<dbReference type="AlphaFoldDB" id="A0A2M3ZRP9"/>
<keyword evidence="1" id="KW-1133">Transmembrane helix</keyword>
<reference evidence="3" key="1">
    <citation type="submission" date="2018-01" db="EMBL/GenBank/DDBJ databases">
        <title>An insight into the sialome of Amazonian anophelines.</title>
        <authorList>
            <person name="Ribeiro J.M."/>
            <person name="Scarpassa V."/>
            <person name="Calvo E."/>
        </authorList>
    </citation>
    <scope>NUCLEOTIDE SEQUENCE</scope>
    <source>
        <tissue evidence="3">Salivary glands</tissue>
    </source>
</reference>